<organism evidence="2 3">
    <name type="scientific">Brumimicrobium oceani</name>
    <dbReference type="NCBI Taxonomy" id="2100725"/>
    <lineage>
        <taxon>Bacteria</taxon>
        <taxon>Pseudomonadati</taxon>
        <taxon>Bacteroidota</taxon>
        <taxon>Flavobacteriia</taxon>
        <taxon>Flavobacteriales</taxon>
        <taxon>Crocinitomicaceae</taxon>
        <taxon>Brumimicrobium</taxon>
    </lineage>
</organism>
<dbReference type="EMBL" id="QFRJ01000005">
    <property type="protein sequence ID" value="PWH85610.1"/>
    <property type="molecule type" value="Genomic_DNA"/>
</dbReference>
<evidence type="ECO:0000256" key="1">
    <source>
        <dbReference type="SAM" id="SignalP"/>
    </source>
</evidence>
<keyword evidence="1" id="KW-0732">Signal</keyword>
<name>A0A2U2XCY1_9FLAO</name>
<proteinExistence type="predicted"/>
<feature type="chain" id="PRO_5015738619" evidence="1">
    <location>
        <begin position="23"/>
        <end position="263"/>
    </location>
</feature>
<gene>
    <name evidence="2" type="ORF">DIT68_08205</name>
</gene>
<feature type="signal peptide" evidence="1">
    <location>
        <begin position="1"/>
        <end position="22"/>
    </location>
</feature>
<dbReference type="OrthoDB" id="879364at2"/>
<evidence type="ECO:0000313" key="2">
    <source>
        <dbReference type="EMBL" id="PWH85610.1"/>
    </source>
</evidence>
<evidence type="ECO:0000313" key="3">
    <source>
        <dbReference type="Proteomes" id="UP000245370"/>
    </source>
</evidence>
<dbReference type="RefSeq" id="WP_109359316.1">
    <property type="nucleotide sequence ID" value="NZ_QFRJ01000005.1"/>
</dbReference>
<dbReference type="AlphaFoldDB" id="A0A2U2XCY1"/>
<protein>
    <submittedName>
        <fullName evidence="2">Uncharacterized protein</fullName>
    </submittedName>
</protein>
<reference evidence="2 3" key="2">
    <citation type="submission" date="2018-05" db="EMBL/GenBank/DDBJ databases">
        <authorList>
            <person name="Lanie J.A."/>
            <person name="Ng W.-L."/>
            <person name="Kazmierczak K.M."/>
            <person name="Andrzejewski T.M."/>
            <person name="Davidsen T.M."/>
            <person name="Wayne K.J."/>
            <person name="Tettelin H."/>
            <person name="Glass J.I."/>
            <person name="Rusch D."/>
            <person name="Podicherti R."/>
            <person name="Tsui H.-C.T."/>
            <person name="Winkler M.E."/>
        </authorList>
    </citation>
    <scope>NUCLEOTIDE SEQUENCE [LARGE SCALE GENOMIC DNA]</scope>
    <source>
        <strain evidence="2 3">C305</strain>
    </source>
</reference>
<keyword evidence="3" id="KW-1185">Reference proteome</keyword>
<sequence>MKTLIKILLLTSVFLLALFSCKKDQLEIGKAEDPCDCANEVSADFDIIERHIQLAGSEMIITDHVLQNSASKEVRFRAKAEDAEYTWYIGADIENDRETFTNFGNQWVGSTIPITLVVEKEPNLICFPNDDGYDSITKTFNIYDVCHEPYLLEGTFRMASENSTDSFDIDIEFIEYAPQYDCYSADITNFDGEGSVCSGNYFSGTKSYRYFQVGGGPAGDCLSIGAFKAWHHLNGKIEMSYYYFKDSDPNQEVNKHIFGRKIN</sequence>
<dbReference type="Proteomes" id="UP000245370">
    <property type="component" value="Unassembled WGS sequence"/>
</dbReference>
<dbReference type="PROSITE" id="PS51257">
    <property type="entry name" value="PROKAR_LIPOPROTEIN"/>
    <property type="match status" value="1"/>
</dbReference>
<accession>A0A2U2XCY1</accession>
<comment type="caution">
    <text evidence="2">The sequence shown here is derived from an EMBL/GenBank/DDBJ whole genome shotgun (WGS) entry which is preliminary data.</text>
</comment>
<reference evidence="2 3" key="1">
    <citation type="submission" date="2018-05" db="EMBL/GenBank/DDBJ databases">
        <title>Brumimicrobium oceani sp. nov., isolated from coastal sediment.</title>
        <authorList>
            <person name="Kou Y."/>
        </authorList>
    </citation>
    <scope>NUCLEOTIDE SEQUENCE [LARGE SCALE GENOMIC DNA]</scope>
    <source>
        <strain evidence="2 3">C305</strain>
    </source>
</reference>